<keyword evidence="6" id="KW-1185">Reference proteome</keyword>
<dbReference type="GO" id="GO:0016624">
    <property type="term" value="F:oxidoreductase activity, acting on the aldehyde or oxo group of donors, disulfide as acceptor"/>
    <property type="evidence" value="ECO:0007669"/>
    <property type="project" value="InterPro"/>
</dbReference>
<organism evidence="5 6">
    <name type="scientific">Desmophyllum pertusum</name>
    <dbReference type="NCBI Taxonomy" id="174260"/>
    <lineage>
        <taxon>Eukaryota</taxon>
        <taxon>Metazoa</taxon>
        <taxon>Cnidaria</taxon>
        <taxon>Anthozoa</taxon>
        <taxon>Hexacorallia</taxon>
        <taxon>Scleractinia</taxon>
        <taxon>Caryophylliina</taxon>
        <taxon>Caryophylliidae</taxon>
        <taxon>Desmophyllum</taxon>
    </lineage>
</organism>
<sequence length="81" mass="9319">MLVDQQTDEMHVPLNNMTEQQNAFLEVVNSPLSEEACLGFEYGMSVENPNHLVIWERSLETSLMEHRLSLIHSYQEGRQSG</sequence>
<accession>A0A9W9ZN50</accession>
<reference evidence="5" key="1">
    <citation type="submission" date="2023-01" db="EMBL/GenBank/DDBJ databases">
        <title>Genome assembly of the deep-sea coral Lophelia pertusa.</title>
        <authorList>
            <person name="Herrera S."/>
            <person name="Cordes E."/>
        </authorList>
    </citation>
    <scope>NUCLEOTIDE SEQUENCE</scope>
    <source>
        <strain evidence="5">USNM1676648</strain>
        <tissue evidence="5">Polyp</tissue>
    </source>
</reference>
<dbReference type="Proteomes" id="UP001163046">
    <property type="component" value="Unassembled WGS sequence"/>
</dbReference>
<dbReference type="InterPro" id="IPR011603">
    <property type="entry name" value="2oxoglutarate_DH_E1"/>
</dbReference>
<dbReference type="PANTHER" id="PTHR23152">
    <property type="entry name" value="2-OXOGLUTARATE DEHYDROGENASE"/>
    <property type="match status" value="1"/>
</dbReference>
<comment type="caution">
    <text evidence="5">The sequence shown here is derived from an EMBL/GenBank/DDBJ whole genome shotgun (WGS) entry which is preliminary data.</text>
</comment>
<evidence type="ECO:0000256" key="3">
    <source>
        <dbReference type="ARBA" id="ARBA00023002"/>
    </source>
</evidence>
<protein>
    <submittedName>
        <fullName evidence="5">2-oxoglutarate dehydrogenase E1 component DHKTD1, mitochondrial</fullName>
    </submittedName>
</protein>
<dbReference type="AlphaFoldDB" id="A0A9W9ZN50"/>
<dbReference type="OrthoDB" id="5966088at2759"/>
<dbReference type="PANTHER" id="PTHR23152:SF4">
    <property type="entry name" value="2-OXOADIPATE DEHYDROGENASE COMPLEX COMPONENT E1"/>
    <property type="match status" value="1"/>
</dbReference>
<proteinExistence type="inferred from homology"/>
<evidence type="ECO:0000313" key="6">
    <source>
        <dbReference type="Proteomes" id="UP001163046"/>
    </source>
</evidence>
<dbReference type="Gene3D" id="3.40.50.12470">
    <property type="match status" value="1"/>
</dbReference>
<keyword evidence="3" id="KW-0560">Oxidoreductase</keyword>
<name>A0A9W9ZN50_9CNID</name>
<keyword evidence="4" id="KW-0786">Thiamine pyrophosphate</keyword>
<evidence type="ECO:0000256" key="2">
    <source>
        <dbReference type="ARBA" id="ARBA00006936"/>
    </source>
</evidence>
<evidence type="ECO:0000256" key="4">
    <source>
        <dbReference type="ARBA" id="ARBA00023052"/>
    </source>
</evidence>
<comment type="similarity">
    <text evidence="2">Belongs to the alpha-ketoglutarate dehydrogenase family.</text>
</comment>
<gene>
    <name evidence="5" type="primary">DHTKD1_3</name>
    <name evidence="5" type="ORF">OS493_020258</name>
</gene>
<evidence type="ECO:0000313" key="5">
    <source>
        <dbReference type="EMBL" id="KAJ7384677.1"/>
    </source>
</evidence>
<comment type="cofactor">
    <cofactor evidence="1">
        <name>thiamine diphosphate</name>
        <dbReference type="ChEBI" id="CHEBI:58937"/>
    </cofactor>
</comment>
<dbReference type="GO" id="GO:0030976">
    <property type="term" value="F:thiamine pyrophosphate binding"/>
    <property type="evidence" value="ECO:0007669"/>
    <property type="project" value="InterPro"/>
</dbReference>
<dbReference type="EMBL" id="MU825885">
    <property type="protein sequence ID" value="KAJ7384677.1"/>
    <property type="molecule type" value="Genomic_DNA"/>
</dbReference>
<evidence type="ECO:0000256" key="1">
    <source>
        <dbReference type="ARBA" id="ARBA00001964"/>
    </source>
</evidence>